<feature type="region of interest" description="G2" evidence="9">
    <location>
        <begin position="37"/>
        <end position="41"/>
    </location>
</feature>
<evidence type="ECO:0000256" key="9">
    <source>
        <dbReference type="PROSITE-ProRule" id="PRU01050"/>
    </source>
</evidence>
<dbReference type="SUPFAM" id="SSF52540">
    <property type="entry name" value="P-loop containing nucleoside triphosphate hydrolases"/>
    <property type="match status" value="1"/>
</dbReference>
<dbReference type="PANTHER" id="PTHR42698">
    <property type="entry name" value="GTPASE ERA"/>
    <property type="match status" value="1"/>
</dbReference>
<dbReference type="GO" id="GO:0003924">
    <property type="term" value="F:GTPase activity"/>
    <property type="evidence" value="ECO:0007669"/>
    <property type="project" value="UniProtKB-UniRule"/>
</dbReference>
<keyword evidence="8" id="KW-0690">Ribosome biogenesis</keyword>
<dbReference type="GO" id="GO:0000028">
    <property type="term" value="P:ribosomal small subunit assembly"/>
    <property type="evidence" value="ECO:0007669"/>
    <property type="project" value="TreeGrafter"/>
</dbReference>
<keyword evidence="8" id="KW-0472">Membrane</keyword>
<dbReference type="InterPro" id="IPR004044">
    <property type="entry name" value="KH_dom_type_2"/>
</dbReference>
<dbReference type="InterPro" id="IPR005662">
    <property type="entry name" value="GTPase_Era-like"/>
</dbReference>
<keyword evidence="8" id="KW-0963">Cytoplasm</keyword>
<dbReference type="NCBIfam" id="TIGR00436">
    <property type="entry name" value="era"/>
    <property type="match status" value="1"/>
</dbReference>
<dbReference type="InterPro" id="IPR015946">
    <property type="entry name" value="KH_dom-like_a/b"/>
</dbReference>
<accession>A0A3P3XIW2</accession>
<proteinExistence type="inferred from homology"/>
<organism evidence="13">
    <name type="scientific">uncultured spirochete</name>
    <dbReference type="NCBI Taxonomy" id="156406"/>
    <lineage>
        <taxon>Bacteria</taxon>
        <taxon>Pseudomonadati</taxon>
        <taxon>Spirochaetota</taxon>
        <taxon>Spirochaetia</taxon>
        <taxon>Spirochaetales</taxon>
        <taxon>environmental samples</taxon>
    </lineage>
</organism>
<dbReference type="GO" id="GO:0005829">
    <property type="term" value="C:cytosol"/>
    <property type="evidence" value="ECO:0007669"/>
    <property type="project" value="TreeGrafter"/>
</dbReference>
<feature type="domain" description="KH type-2" evidence="11">
    <location>
        <begin position="200"/>
        <end position="277"/>
    </location>
</feature>
<name>A0A3P3XIW2_9SPIR</name>
<dbReference type="InterPro" id="IPR009019">
    <property type="entry name" value="KH_sf_prok-type"/>
</dbReference>
<keyword evidence="7 8" id="KW-0342">GTP-binding</keyword>
<dbReference type="Gene3D" id="3.40.50.300">
    <property type="entry name" value="P-loop containing nucleotide triphosphate hydrolases"/>
    <property type="match status" value="1"/>
</dbReference>
<feature type="region of interest" description="G4" evidence="9">
    <location>
        <begin position="120"/>
        <end position="123"/>
    </location>
</feature>
<keyword evidence="3 8" id="KW-1003">Cell membrane</keyword>
<dbReference type="InterPro" id="IPR003593">
    <property type="entry name" value="AAA+_ATPase"/>
</dbReference>
<dbReference type="Gene3D" id="3.30.300.20">
    <property type="match status" value="1"/>
</dbReference>
<comment type="function">
    <text evidence="8">An essential GTPase that binds both GDP and GTP, with rapid nucleotide exchange. Plays a role in 16S rRNA processing and 30S ribosomal subunit biogenesis and possibly also in cell cycle regulation and energy metabolism.</text>
</comment>
<sequence>MPKSAFVAIIGRPSAGKSTLLNALCGAKVSIVSSVPQTTRNAIRGIVSHPEGQLIFVDTPGYHLSDKKFNLKLRDLVMQSLSDVDLILYVIDATREPGKEEEAIVELLLKEAPRTVIAINKIDHPDAKPLLVEEFILPRMPEAKRITISAAQKTNLAALLEQLFLLAPAGPLWYPEEIYTDQEPVFRIGEIIREKAILHTRDELPHAIAVEYRESTKRADGVLFARFDILVERDSQKPILIGRQGSVIKRIREEAEADLKELFDYPVKLQLQVVVDPDWRRNEETLSRMIF</sequence>
<protein>
    <recommendedName>
        <fullName evidence="2 8">GTPase Era</fullName>
    </recommendedName>
</protein>
<dbReference type="SUPFAM" id="SSF54814">
    <property type="entry name" value="Prokaryotic type KH domain (KH-domain type II)"/>
    <property type="match status" value="1"/>
</dbReference>
<dbReference type="InterPro" id="IPR006073">
    <property type="entry name" value="GTP-bd"/>
</dbReference>
<dbReference type="PANTHER" id="PTHR42698:SF1">
    <property type="entry name" value="GTPASE ERA, MITOCHONDRIAL"/>
    <property type="match status" value="1"/>
</dbReference>
<dbReference type="AlphaFoldDB" id="A0A3P3XIW2"/>
<evidence type="ECO:0000256" key="10">
    <source>
        <dbReference type="RuleBase" id="RU003761"/>
    </source>
</evidence>
<keyword evidence="5 8" id="KW-0547">Nucleotide-binding</keyword>
<evidence type="ECO:0000256" key="3">
    <source>
        <dbReference type="ARBA" id="ARBA00022475"/>
    </source>
</evidence>
<evidence type="ECO:0000256" key="6">
    <source>
        <dbReference type="ARBA" id="ARBA00022884"/>
    </source>
</evidence>
<evidence type="ECO:0000259" key="11">
    <source>
        <dbReference type="PROSITE" id="PS50823"/>
    </source>
</evidence>
<feature type="domain" description="Era-type G" evidence="12">
    <location>
        <begin position="3"/>
        <end position="169"/>
    </location>
</feature>
<dbReference type="PROSITE" id="PS50823">
    <property type="entry name" value="KH_TYPE_2"/>
    <property type="match status" value="1"/>
</dbReference>
<feature type="binding site" evidence="8">
    <location>
        <begin position="120"/>
        <end position="123"/>
    </location>
    <ligand>
        <name>GTP</name>
        <dbReference type="ChEBI" id="CHEBI:37565"/>
    </ligand>
</feature>
<feature type="region of interest" description="G3" evidence="9">
    <location>
        <begin position="58"/>
        <end position="61"/>
    </location>
</feature>
<feature type="binding site" evidence="8">
    <location>
        <begin position="11"/>
        <end position="18"/>
    </location>
    <ligand>
        <name>GTP</name>
        <dbReference type="ChEBI" id="CHEBI:37565"/>
    </ligand>
</feature>
<comment type="subcellular location">
    <subcellularLocation>
        <location evidence="8">Cytoplasm</location>
    </subcellularLocation>
    <subcellularLocation>
        <location evidence="8">Cell membrane</location>
        <topology evidence="8">Peripheral membrane protein</topology>
    </subcellularLocation>
</comment>
<evidence type="ECO:0000256" key="4">
    <source>
        <dbReference type="ARBA" id="ARBA00022519"/>
    </source>
</evidence>
<dbReference type="PROSITE" id="PS51713">
    <property type="entry name" value="G_ERA"/>
    <property type="match status" value="1"/>
</dbReference>
<dbReference type="SMART" id="SM00382">
    <property type="entry name" value="AAA"/>
    <property type="match status" value="1"/>
</dbReference>
<evidence type="ECO:0000256" key="2">
    <source>
        <dbReference type="ARBA" id="ARBA00020484"/>
    </source>
</evidence>
<dbReference type="PRINTS" id="PR00326">
    <property type="entry name" value="GTP1OBG"/>
</dbReference>
<dbReference type="GO" id="GO:0043024">
    <property type="term" value="F:ribosomal small subunit binding"/>
    <property type="evidence" value="ECO:0007669"/>
    <property type="project" value="TreeGrafter"/>
</dbReference>
<keyword evidence="6 8" id="KW-0694">RNA-binding</keyword>
<comment type="similarity">
    <text evidence="1 8 9 10">Belongs to the TRAFAC class TrmE-Era-EngA-EngB-Septin-like GTPase superfamily. Era GTPase family.</text>
</comment>
<dbReference type="InterPro" id="IPR005225">
    <property type="entry name" value="Small_GTP-bd"/>
</dbReference>
<dbReference type="NCBIfam" id="TIGR00231">
    <property type="entry name" value="small_GTP"/>
    <property type="match status" value="1"/>
</dbReference>
<dbReference type="NCBIfam" id="NF000908">
    <property type="entry name" value="PRK00089.1"/>
    <property type="match status" value="1"/>
</dbReference>
<dbReference type="GO" id="GO:0070181">
    <property type="term" value="F:small ribosomal subunit rRNA binding"/>
    <property type="evidence" value="ECO:0007669"/>
    <property type="project" value="UniProtKB-UniRule"/>
</dbReference>
<gene>
    <name evidence="8 13" type="primary">era</name>
    <name evidence="13" type="ORF">SPIROBIBN47_280048</name>
</gene>
<comment type="subunit">
    <text evidence="8">Monomer.</text>
</comment>
<dbReference type="InterPro" id="IPR030388">
    <property type="entry name" value="G_ERA_dom"/>
</dbReference>
<dbReference type="EMBL" id="FWDM01000021">
    <property type="protein sequence ID" value="SLM13202.1"/>
    <property type="molecule type" value="Genomic_DNA"/>
</dbReference>
<evidence type="ECO:0000313" key="13">
    <source>
        <dbReference type="EMBL" id="SLM13202.1"/>
    </source>
</evidence>
<dbReference type="Pfam" id="PF07650">
    <property type="entry name" value="KH_2"/>
    <property type="match status" value="1"/>
</dbReference>
<evidence type="ECO:0000256" key="7">
    <source>
        <dbReference type="ARBA" id="ARBA00023134"/>
    </source>
</evidence>
<evidence type="ECO:0000259" key="12">
    <source>
        <dbReference type="PROSITE" id="PS51713"/>
    </source>
</evidence>
<reference evidence="13" key="1">
    <citation type="submission" date="2017-02" db="EMBL/GenBank/DDBJ databases">
        <authorList>
            <person name="Regsiter A."/>
            <person name="William W."/>
        </authorList>
    </citation>
    <scope>NUCLEOTIDE SEQUENCE</scope>
    <source>
        <strain evidence="13">Bib</strain>
    </source>
</reference>
<keyword evidence="8" id="KW-0699">rRNA-binding</keyword>
<evidence type="ECO:0000256" key="1">
    <source>
        <dbReference type="ARBA" id="ARBA00007921"/>
    </source>
</evidence>
<dbReference type="CDD" id="cd04163">
    <property type="entry name" value="Era"/>
    <property type="match status" value="1"/>
</dbReference>
<dbReference type="GO" id="GO:0005886">
    <property type="term" value="C:plasma membrane"/>
    <property type="evidence" value="ECO:0007669"/>
    <property type="project" value="UniProtKB-SubCell"/>
</dbReference>
<feature type="binding site" evidence="8">
    <location>
        <begin position="58"/>
        <end position="62"/>
    </location>
    <ligand>
        <name>GTP</name>
        <dbReference type="ChEBI" id="CHEBI:37565"/>
    </ligand>
</feature>
<evidence type="ECO:0000256" key="8">
    <source>
        <dbReference type="HAMAP-Rule" id="MF_00367"/>
    </source>
</evidence>
<dbReference type="GO" id="GO:0005525">
    <property type="term" value="F:GTP binding"/>
    <property type="evidence" value="ECO:0007669"/>
    <property type="project" value="UniProtKB-UniRule"/>
</dbReference>
<dbReference type="InterPro" id="IPR027417">
    <property type="entry name" value="P-loop_NTPase"/>
</dbReference>
<dbReference type="CDD" id="cd22534">
    <property type="entry name" value="KH-II_Era"/>
    <property type="match status" value="1"/>
</dbReference>
<keyword evidence="4" id="KW-0997">Cell inner membrane</keyword>
<feature type="region of interest" description="G1" evidence="9">
    <location>
        <begin position="11"/>
        <end position="18"/>
    </location>
</feature>
<evidence type="ECO:0000256" key="5">
    <source>
        <dbReference type="ARBA" id="ARBA00022741"/>
    </source>
</evidence>
<dbReference type="Pfam" id="PF01926">
    <property type="entry name" value="MMR_HSR1"/>
    <property type="match status" value="1"/>
</dbReference>
<feature type="region of interest" description="G5" evidence="9">
    <location>
        <begin position="148"/>
        <end position="150"/>
    </location>
</feature>
<dbReference type="HAMAP" id="MF_00367">
    <property type="entry name" value="GTPase_Era"/>
    <property type="match status" value="1"/>
</dbReference>